<dbReference type="Proteomes" id="UP000176998">
    <property type="component" value="Unassembled WGS sequence"/>
</dbReference>
<proteinExistence type="predicted"/>
<feature type="compositionally biased region" description="Basic and acidic residues" evidence="1">
    <location>
        <begin position="98"/>
        <end position="110"/>
    </location>
</feature>
<accession>A0A1G4AX95</accession>
<gene>
    <name evidence="2" type="ORF">CORC01_10989</name>
</gene>
<evidence type="ECO:0000256" key="1">
    <source>
        <dbReference type="SAM" id="MobiDB-lite"/>
    </source>
</evidence>
<name>A0A1G4AX95_9PEZI</name>
<comment type="caution">
    <text evidence="2">The sequence shown here is derived from an EMBL/GenBank/DDBJ whole genome shotgun (WGS) entry which is preliminary data.</text>
</comment>
<dbReference type="GeneID" id="34564126"/>
<dbReference type="RefSeq" id="XP_022470836.1">
    <property type="nucleotide sequence ID" value="XM_022622616.1"/>
</dbReference>
<dbReference type="EMBL" id="MJBS01000114">
    <property type="protein sequence ID" value="OHE93672.1"/>
    <property type="molecule type" value="Genomic_DNA"/>
</dbReference>
<feature type="region of interest" description="Disordered" evidence="1">
    <location>
        <begin position="98"/>
        <end position="118"/>
    </location>
</feature>
<dbReference type="AlphaFoldDB" id="A0A1G4AX95"/>
<reference evidence="2 3" key="1">
    <citation type="submission" date="2016-09" db="EMBL/GenBank/DDBJ databases">
        <authorList>
            <person name="Capua I."/>
            <person name="De Benedictis P."/>
            <person name="Joannis T."/>
            <person name="Lombin L.H."/>
            <person name="Cattoli G."/>
        </authorList>
    </citation>
    <scope>NUCLEOTIDE SEQUENCE [LARGE SCALE GENOMIC DNA]</scope>
    <source>
        <strain evidence="2 3">IMI 309357</strain>
    </source>
</reference>
<evidence type="ECO:0000313" key="3">
    <source>
        <dbReference type="Proteomes" id="UP000176998"/>
    </source>
</evidence>
<sequence>MAVHFSGHFLVCVLPRTSRTPPSPPSPSDPRKETGDILSVLCSSARYLLSVCQPSLLFPPSVTPFGHSRRPPLTKTKERLQSVLATYGVLRIWRERERGREGAKERKGGGKDCAAVWC</sequence>
<evidence type="ECO:0000313" key="2">
    <source>
        <dbReference type="EMBL" id="OHE93672.1"/>
    </source>
</evidence>
<organism evidence="2 3">
    <name type="scientific">Colletotrichum orchidophilum</name>
    <dbReference type="NCBI Taxonomy" id="1209926"/>
    <lineage>
        <taxon>Eukaryota</taxon>
        <taxon>Fungi</taxon>
        <taxon>Dikarya</taxon>
        <taxon>Ascomycota</taxon>
        <taxon>Pezizomycotina</taxon>
        <taxon>Sordariomycetes</taxon>
        <taxon>Hypocreomycetidae</taxon>
        <taxon>Glomerellales</taxon>
        <taxon>Glomerellaceae</taxon>
        <taxon>Colletotrichum</taxon>
    </lineage>
</organism>
<keyword evidence="3" id="KW-1185">Reference proteome</keyword>
<protein>
    <submittedName>
        <fullName evidence="2">Uncharacterized protein</fullName>
    </submittedName>
</protein>